<dbReference type="Proteomes" id="UP000464262">
    <property type="component" value="Chromosome 1"/>
</dbReference>
<accession>A0A7Z2T3X1</accession>
<dbReference type="InterPro" id="IPR052048">
    <property type="entry name" value="ST_Response_Regulator"/>
</dbReference>
<dbReference type="EMBL" id="CP047475">
    <property type="protein sequence ID" value="QIA63713.1"/>
    <property type="molecule type" value="Genomic_DNA"/>
</dbReference>
<evidence type="ECO:0000313" key="3">
    <source>
        <dbReference type="EMBL" id="QIA63713.1"/>
    </source>
</evidence>
<gene>
    <name evidence="3" type="ORF">GT360_09365</name>
</gene>
<name>A0A7Z2T3X1_9VIBR</name>
<dbReference type="SMART" id="SM00448">
    <property type="entry name" value="REC"/>
    <property type="match status" value="1"/>
</dbReference>
<feature type="domain" description="Response regulatory" evidence="2">
    <location>
        <begin position="16"/>
        <end position="137"/>
    </location>
</feature>
<dbReference type="InterPro" id="IPR001789">
    <property type="entry name" value="Sig_transdc_resp-reg_receiver"/>
</dbReference>
<keyword evidence="4" id="KW-1185">Reference proteome</keyword>
<evidence type="ECO:0000259" key="2">
    <source>
        <dbReference type="PROSITE" id="PS50110"/>
    </source>
</evidence>
<dbReference type="AlphaFoldDB" id="A0A7Z2T3X1"/>
<protein>
    <submittedName>
        <fullName evidence="3">Response regulator</fullName>
    </submittedName>
</protein>
<dbReference type="KEGG" id="vas:GT360_09365"/>
<sequence length="558" mass="64160">MVKEFLQPYLFNHERPVLIIDDSSVYRSAAKGILQKLGFEARNVHQAQNGREAKVLCAEHNYAIIFYDYNLGAGLSGYHLMEELVSEKAIASDCTNIVVSAEGAVNVVRSFMELSPDGYLLKPISHDILKQKLPTIVKTKATLSEAFIALDQGRFEQVLEMTEEMIQEDESTLIAAQALKARAQIELNLLHDARNTLVSLQQVTHLPISYFMQFDIALKQRQYKQAQFILDHMPKNSVSAPLVLDRQTTVQIMQSCLEMALMSQKRSIKLSAMRLERYWILGLIEMALCEFSDAQDTFEYITNHCKLTRFDHVDTYNLGAQMLLDQCQFSQIEIRNKEQTQLRFYVDAMKKRGKHSDYNITESLLIARYQLLYGNRKLFVNAFNLAQSKMKDTSLDTLGLFNCIELLKIASLTQNDRQVNRMQEQIRTLIKEYDPVEAKLIQSYLAQWRNKTQLSYTQAESLRKDADTLLKAGKNERAIELLIQSLELNKVDTMTPRLLLFALTRTMPPKMSRTDCISLVYRCIRRVNATPYIQTAEFKSVCKQLEKNLLVPDFARAL</sequence>
<evidence type="ECO:0000313" key="4">
    <source>
        <dbReference type="Proteomes" id="UP000464262"/>
    </source>
</evidence>
<dbReference type="RefSeq" id="WP_164648608.1">
    <property type="nucleotide sequence ID" value="NZ_CP047475.1"/>
</dbReference>
<dbReference type="SUPFAM" id="SSF52172">
    <property type="entry name" value="CheY-like"/>
    <property type="match status" value="1"/>
</dbReference>
<dbReference type="Gene3D" id="3.40.50.2300">
    <property type="match status" value="1"/>
</dbReference>
<dbReference type="PANTHER" id="PTHR43228:SF1">
    <property type="entry name" value="TWO-COMPONENT RESPONSE REGULATOR ARR22"/>
    <property type="match status" value="1"/>
</dbReference>
<dbReference type="GO" id="GO:0000160">
    <property type="term" value="P:phosphorelay signal transduction system"/>
    <property type="evidence" value="ECO:0007669"/>
    <property type="project" value="InterPro"/>
</dbReference>
<evidence type="ECO:0000256" key="1">
    <source>
        <dbReference type="PROSITE-ProRule" id="PRU00169"/>
    </source>
</evidence>
<dbReference type="PROSITE" id="PS50110">
    <property type="entry name" value="RESPONSE_REGULATORY"/>
    <property type="match status" value="1"/>
</dbReference>
<dbReference type="InterPro" id="IPR011006">
    <property type="entry name" value="CheY-like_superfamily"/>
</dbReference>
<keyword evidence="1" id="KW-0597">Phosphoprotein</keyword>
<dbReference type="PANTHER" id="PTHR43228">
    <property type="entry name" value="TWO-COMPONENT RESPONSE REGULATOR"/>
    <property type="match status" value="1"/>
</dbReference>
<organism evidence="3 4">
    <name type="scientific">Vibrio astriarenae</name>
    <dbReference type="NCBI Taxonomy" id="1481923"/>
    <lineage>
        <taxon>Bacteria</taxon>
        <taxon>Pseudomonadati</taxon>
        <taxon>Pseudomonadota</taxon>
        <taxon>Gammaproteobacteria</taxon>
        <taxon>Vibrionales</taxon>
        <taxon>Vibrionaceae</taxon>
        <taxon>Vibrio</taxon>
    </lineage>
</organism>
<reference evidence="3 4" key="1">
    <citation type="submission" date="2020-01" db="EMBL/GenBank/DDBJ databases">
        <title>Whole genome and functional gene identification of agarase of Vibrio HN897.</title>
        <authorList>
            <person name="Liu Y."/>
            <person name="Zhao Z."/>
        </authorList>
    </citation>
    <scope>NUCLEOTIDE SEQUENCE [LARGE SCALE GENOMIC DNA]</scope>
    <source>
        <strain evidence="3 4">HN897</strain>
    </source>
</reference>
<feature type="modified residue" description="4-aspartylphosphate" evidence="1">
    <location>
        <position position="68"/>
    </location>
</feature>
<proteinExistence type="predicted"/>
<dbReference type="Pfam" id="PF00072">
    <property type="entry name" value="Response_reg"/>
    <property type="match status" value="1"/>
</dbReference>